<reference evidence="3" key="1">
    <citation type="submission" date="2022-11" db="UniProtKB">
        <authorList>
            <consortium name="WormBaseParasite"/>
        </authorList>
    </citation>
    <scope>IDENTIFICATION</scope>
</reference>
<protein>
    <submittedName>
        <fullName evidence="3">Repulsive guidance molecule C-terminal domain-containing protein</fullName>
    </submittedName>
</protein>
<evidence type="ECO:0000259" key="1">
    <source>
        <dbReference type="Pfam" id="PF06534"/>
    </source>
</evidence>
<dbReference type="GO" id="GO:0005886">
    <property type="term" value="C:plasma membrane"/>
    <property type="evidence" value="ECO:0007669"/>
    <property type="project" value="TreeGrafter"/>
</dbReference>
<feature type="domain" description="Repulsive guidance molecule C-terminal" evidence="1">
    <location>
        <begin position="1"/>
        <end position="110"/>
    </location>
</feature>
<dbReference type="AlphaFoldDB" id="A0A915KDU4"/>
<dbReference type="PANTHER" id="PTHR31428">
    <property type="entry name" value="RGM DOMAIN FAMILY MEMBER DRAG-1"/>
    <property type="match status" value="1"/>
</dbReference>
<name>A0A915KDU4_ROMCU</name>
<organism evidence="2 3">
    <name type="scientific">Romanomermis culicivorax</name>
    <name type="common">Nematode worm</name>
    <dbReference type="NCBI Taxonomy" id="13658"/>
    <lineage>
        <taxon>Eukaryota</taxon>
        <taxon>Metazoa</taxon>
        <taxon>Ecdysozoa</taxon>
        <taxon>Nematoda</taxon>
        <taxon>Enoplea</taxon>
        <taxon>Dorylaimia</taxon>
        <taxon>Mermithida</taxon>
        <taxon>Mermithoidea</taxon>
        <taxon>Mermithidae</taxon>
        <taxon>Romanomermis</taxon>
    </lineage>
</organism>
<keyword evidence="2" id="KW-1185">Reference proteome</keyword>
<dbReference type="InterPro" id="IPR009496">
    <property type="entry name" value="RGM_C"/>
</dbReference>
<dbReference type="GO" id="GO:0015026">
    <property type="term" value="F:coreceptor activity"/>
    <property type="evidence" value="ECO:0007669"/>
    <property type="project" value="TreeGrafter"/>
</dbReference>
<accession>A0A915KDU4</accession>
<dbReference type="WBParaSite" id="nRc.2.0.1.t36545-RA">
    <property type="protein sequence ID" value="nRc.2.0.1.t36545-RA"/>
    <property type="gene ID" value="nRc.2.0.1.g36545"/>
</dbReference>
<dbReference type="Pfam" id="PF06534">
    <property type="entry name" value="RGM_C"/>
    <property type="match status" value="1"/>
</dbReference>
<dbReference type="Proteomes" id="UP000887565">
    <property type="component" value="Unplaced"/>
</dbReference>
<evidence type="ECO:0000313" key="2">
    <source>
        <dbReference type="Proteomes" id="UP000887565"/>
    </source>
</evidence>
<sequence>MPEEALAQESFMSPWQLCLSSCSPGEKVNYTEALKNPTRYFESLADKQLSFNGRPSSFMARDVAAAVCRAAHLADFFFDACVFDLMVSGGDVSYRDAARDALDDIRSMYPVYGRHYETNRSDLKPYLATAAIAIFKVTVALSMNVYV</sequence>
<dbReference type="GO" id="GO:0030509">
    <property type="term" value="P:BMP signaling pathway"/>
    <property type="evidence" value="ECO:0007669"/>
    <property type="project" value="TreeGrafter"/>
</dbReference>
<dbReference type="InterPro" id="IPR040287">
    <property type="entry name" value="RGM"/>
</dbReference>
<dbReference type="PANTHER" id="PTHR31428:SF6">
    <property type="entry name" value="REPULSIVE GUIDANCE MOLECULE B HOMOLOG DRAG-1"/>
    <property type="match status" value="1"/>
</dbReference>
<evidence type="ECO:0000313" key="3">
    <source>
        <dbReference type="WBParaSite" id="nRc.2.0.1.t36545-RA"/>
    </source>
</evidence>
<proteinExistence type="predicted"/>